<evidence type="ECO:0000313" key="4">
    <source>
        <dbReference type="Proteomes" id="UP000275012"/>
    </source>
</evidence>
<dbReference type="OrthoDB" id="290122at2"/>
<feature type="domain" description="Polypeptide-transport-associated ShlB-type" evidence="2">
    <location>
        <begin position="68"/>
        <end position="141"/>
    </location>
</feature>
<proteinExistence type="predicted"/>
<dbReference type="GO" id="GO:0046819">
    <property type="term" value="P:protein secretion by the type V secretion system"/>
    <property type="evidence" value="ECO:0007669"/>
    <property type="project" value="TreeGrafter"/>
</dbReference>
<dbReference type="Pfam" id="PF08479">
    <property type="entry name" value="POTRA_2"/>
    <property type="match status" value="1"/>
</dbReference>
<evidence type="ECO:0000256" key="1">
    <source>
        <dbReference type="SAM" id="MobiDB-lite"/>
    </source>
</evidence>
<name>A0A3M2HM89_9GAMM</name>
<protein>
    <submittedName>
        <fullName evidence="3">ShlB/FhaC/HecB family hemolysin secretion/activation protein</fullName>
    </submittedName>
</protein>
<accession>A0A3M2HM89</accession>
<feature type="compositionally biased region" description="Basic and acidic residues" evidence="1">
    <location>
        <begin position="25"/>
        <end position="42"/>
    </location>
</feature>
<dbReference type="AlphaFoldDB" id="A0A3M2HM89"/>
<dbReference type="EMBL" id="RFLY01000013">
    <property type="protein sequence ID" value="RMH90831.1"/>
    <property type="molecule type" value="Genomic_DNA"/>
</dbReference>
<dbReference type="GO" id="GO:0098046">
    <property type="term" value="C:type V protein secretion system complex"/>
    <property type="evidence" value="ECO:0007669"/>
    <property type="project" value="TreeGrafter"/>
</dbReference>
<evidence type="ECO:0000313" key="3">
    <source>
        <dbReference type="EMBL" id="RMH90831.1"/>
    </source>
</evidence>
<dbReference type="Proteomes" id="UP000275012">
    <property type="component" value="Unassembled WGS sequence"/>
</dbReference>
<gene>
    <name evidence="3" type="ORF">EBB59_09395</name>
</gene>
<sequence>MGCLLLGMVPSYGIAQTQLIEQQAQRERAEREAREREQRREVPSLGRVAGARTSDYRNTSLPKERPCFPIRSLRLDGDAGNAFPWVAKYLARYAGRCIGQEGLGLLTRRVNDLVLSRGYVTTRVGLPEQNLSSGTLKLNLLLVPGRLREIRFDDSTVPASLWRSAFPLRRGDIINLRALE</sequence>
<dbReference type="PANTHER" id="PTHR34597:SF3">
    <property type="entry name" value="OUTER MEMBRANE TRANSPORTER CDIB"/>
    <property type="match status" value="1"/>
</dbReference>
<dbReference type="InterPro" id="IPR051544">
    <property type="entry name" value="TPS_OM_transporter"/>
</dbReference>
<keyword evidence="4" id="KW-1185">Reference proteome</keyword>
<dbReference type="PANTHER" id="PTHR34597">
    <property type="entry name" value="SLR1661 PROTEIN"/>
    <property type="match status" value="1"/>
</dbReference>
<dbReference type="InterPro" id="IPR013686">
    <property type="entry name" value="Polypept-transport_assoc_ShlB"/>
</dbReference>
<dbReference type="GO" id="GO:0008320">
    <property type="term" value="F:protein transmembrane transporter activity"/>
    <property type="evidence" value="ECO:0007669"/>
    <property type="project" value="TreeGrafter"/>
</dbReference>
<comment type="caution">
    <text evidence="3">The sequence shown here is derived from an EMBL/GenBank/DDBJ whole genome shotgun (WGS) entry which is preliminary data.</text>
</comment>
<evidence type="ECO:0000259" key="2">
    <source>
        <dbReference type="Pfam" id="PF08479"/>
    </source>
</evidence>
<dbReference type="RefSeq" id="WP_122101906.1">
    <property type="nucleotide sequence ID" value="NZ_RFLY01000013.1"/>
</dbReference>
<feature type="region of interest" description="Disordered" evidence="1">
    <location>
        <begin position="25"/>
        <end position="60"/>
    </location>
</feature>
<dbReference type="Gene3D" id="3.10.20.310">
    <property type="entry name" value="membrane protein fhac"/>
    <property type="match status" value="1"/>
</dbReference>
<organism evidence="3 4">
    <name type="scientific">Solilutibacter pythonis</name>
    <dbReference type="NCBI Taxonomy" id="2483112"/>
    <lineage>
        <taxon>Bacteria</taxon>
        <taxon>Pseudomonadati</taxon>
        <taxon>Pseudomonadota</taxon>
        <taxon>Gammaproteobacteria</taxon>
        <taxon>Lysobacterales</taxon>
        <taxon>Lysobacteraceae</taxon>
        <taxon>Solilutibacter</taxon>
    </lineage>
</organism>
<reference evidence="3 4" key="1">
    <citation type="submission" date="2018-10" db="EMBL/GenBank/DDBJ databases">
        <title>Proposal of Lysobacter pythonis sp. nov. isolated from royal pythons (Python regius).</title>
        <authorList>
            <person name="Hans-Juergen B."/>
            <person name="Huptas C."/>
            <person name="Sandra B."/>
            <person name="Igor L."/>
            <person name="Joachim S."/>
            <person name="Siegfried S."/>
            <person name="Mareike W."/>
            <person name="Peter K."/>
        </authorList>
    </citation>
    <scope>NUCLEOTIDE SEQUENCE [LARGE SCALE GENOMIC DNA]</scope>
    <source>
        <strain evidence="3 4">4284/11</strain>
    </source>
</reference>